<dbReference type="OrthoDB" id="3200163at2759"/>
<keyword evidence="9" id="KW-1185">Reference proteome</keyword>
<gene>
    <name evidence="8" type="primary">jg27436</name>
    <name evidence="8" type="ORF">PAEG_LOCUS9032</name>
</gene>
<comment type="caution">
    <text evidence="8">The sequence shown here is derived from an EMBL/GenBank/DDBJ whole genome shotgun (WGS) entry which is preliminary data.</text>
</comment>
<organism evidence="8 9">
    <name type="scientific">Pararge aegeria aegeria</name>
    <dbReference type="NCBI Taxonomy" id="348720"/>
    <lineage>
        <taxon>Eukaryota</taxon>
        <taxon>Metazoa</taxon>
        <taxon>Ecdysozoa</taxon>
        <taxon>Arthropoda</taxon>
        <taxon>Hexapoda</taxon>
        <taxon>Insecta</taxon>
        <taxon>Pterygota</taxon>
        <taxon>Neoptera</taxon>
        <taxon>Endopterygota</taxon>
        <taxon>Lepidoptera</taxon>
        <taxon>Glossata</taxon>
        <taxon>Ditrysia</taxon>
        <taxon>Papilionoidea</taxon>
        <taxon>Nymphalidae</taxon>
        <taxon>Satyrinae</taxon>
        <taxon>Satyrini</taxon>
        <taxon>Parargina</taxon>
        <taxon>Pararge</taxon>
    </lineage>
</organism>
<keyword evidence="6" id="KW-0732">Signal</keyword>
<dbReference type="InterPro" id="IPR050309">
    <property type="entry name" value="Type-B_Carboxylest/Lipase"/>
</dbReference>
<evidence type="ECO:0000256" key="1">
    <source>
        <dbReference type="ARBA" id="ARBA00005964"/>
    </source>
</evidence>
<evidence type="ECO:0000256" key="3">
    <source>
        <dbReference type="ARBA" id="ARBA00022801"/>
    </source>
</evidence>
<dbReference type="PROSITE" id="PS00122">
    <property type="entry name" value="CARBOXYLESTERASE_B_1"/>
    <property type="match status" value="1"/>
</dbReference>
<dbReference type="PANTHER" id="PTHR11559">
    <property type="entry name" value="CARBOXYLESTERASE"/>
    <property type="match status" value="1"/>
</dbReference>
<accession>A0A8S4R1E1</accession>
<evidence type="ECO:0000313" key="9">
    <source>
        <dbReference type="Proteomes" id="UP000838756"/>
    </source>
</evidence>
<dbReference type="InterPro" id="IPR002018">
    <property type="entry name" value="CarbesteraseB"/>
</dbReference>
<dbReference type="EMBL" id="CAKXAJ010024731">
    <property type="protein sequence ID" value="CAH2229606.1"/>
    <property type="molecule type" value="Genomic_DNA"/>
</dbReference>
<dbReference type="SUPFAM" id="SSF53474">
    <property type="entry name" value="alpha/beta-Hydrolases"/>
    <property type="match status" value="1"/>
</dbReference>
<dbReference type="Pfam" id="PF00135">
    <property type="entry name" value="COesterase"/>
    <property type="match status" value="1"/>
</dbReference>
<keyword evidence="5" id="KW-0325">Glycoprotein</keyword>
<keyword evidence="2" id="KW-0719">Serine esterase</keyword>
<feature type="domain" description="Carboxylesterase type B" evidence="7">
    <location>
        <begin position="22"/>
        <end position="489"/>
    </location>
</feature>
<keyword evidence="4" id="KW-1015">Disulfide bond</keyword>
<evidence type="ECO:0000256" key="2">
    <source>
        <dbReference type="ARBA" id="ARBA00022487"/>
    </source>
</evidence>
<protein>
    <recommendedName>
        <fullName evidence="6">Carboxylic ester hydrolase</fullName>
        <ecNumber evidence="6">3.1.1.-</ecNumber>
    </recommendedName>
</protein>
<dbReference type="EC" id="3.1.1.-" evidence="6"/>
<dbReference type="Gene3D" id="3.40.50.1820">
    <property type="entry name" value="alpha/beta hydrolase"/>
    <property type="match status" value="1"/>
</dbReference>
<sequence length="489" mass="55159">MFLFVVFCYFYTVTRALCNDQSRLVQLTQGPVRGYKDPDLGIYSFYGIPYATAPTGKDRFKAPLPAPVWSDTFEAVDKGIVCPQSNLMNILPSSKVTKEDCLIANVYVPDTNKTNLPVLIVVHGGAYAIGWGNMFTPTKIASTEKVIAVTFNFRLGPHGFLCLGTPDVPGNAGMKDQVALVRWVKNNIASFGGNPYDIILSGFSSGASSVDVLILSKMTKGYFKKVIPESAGGLSPFNVQLDPIENAKQYAKLLKFDNVDDIEALENFFKTVPYEILNSGNVMARQDSGTVMAPCIERDIGEERFLDDNPVNILRSGNFEKLPTLYGFVDMDGLFRFPQFHYWKNEMNDKFSDFLPVDLQFKNENEKEEVSELVRHFYFGDKPVGEETVLAYIDYFTDVLFAWPILRSVKYQVEAGHDQIYLYQYSYVEDSAPFIPYTNVRGANHCAQTFGILDGYWNDTIVDEKDVSEDISQQKIFLKEIWLNFMLTG</sequence>
<dbReference type="GO" id="GO:0052689">
    <property type="term" value="F:carboxylic ester hydrolase activity"/>
    <property type="evidence" value="ECO:0007669"/>
    <property type="project" value="UniProtKB-KW"/>
</dbReference>
<evidence type="ECO:0000256" key="5">
    <source>
        <dbReference type="ARBA" id="ARBA00023180"/>
    </source>
</evidence>
<evidence type="ECO:0000313" key="8">
    <source>
        <dbReference type="EMBL" id="CAH2229606.1"/>
    </source>
</evidence>
<feature type="signal peptide" evidence="6">
    <location>
        <begin position="1"/>
        <end position="16"/>
    </location>
</feature>
<dbReference type="InterPro" id="IPR029058">
    <property type="entry name" value="AB_hydrolase_fold"/>
</dbReference>
<feature type="chain" id="PRO_5035966810" description="Carboxylic ester hydrolase" evidence="6">
    <location>
        <begin position="17"/>
        <end position="489"/>
    </location>
</feature>
<reference evidence="8" key="1">
    <citation type="submission" date="2022-03" db="EMBL/GenBank/DDBJ databases">
        <authorList>
            <person name="Lindestad O."/>
        </authorList>
    </citation>
    <scope>NUCLEOTIDE SEQUENCE</scope>
</reference>
<comment type="similarity">
    <text evidence="1 6">Belongs to the type-B carboxylesterase/lipase family.</text>
</comment>
<dbReference type="InterPro" id="IPR019826">
    <property type="entry name" value="Carboxylesterase_B_AS"/>
</dbReference>
<dbReference type="AlphaFoldDB" id="A0A8S4R1E1"/>
<evidence type="ECO:0000256" key="4">
    <source>
        <dbReference type="ARBA" id="ARBA00023157"/>
    </source>
</evidence>
<evidence type="ECO:0000256" key="6">
    <source>
        <dbReference type="RuleBase" id="RU361235"/>
    </source>
</evidence>
<proteinExistence type="inferred from homology"/>
<keyword evidence="3 6" id="KW-0378">Hydrolase</keyword>
<dbReference type="Proteomes" id="UP000838756">
    <property type="component" value="Unassembled WGS sequence"/>
</dbReference>
<name>A0A8S4R1E1_9NEOP</name>
<evidence type="ECO:0000259" key="7">
    <source>
        <dbReference type="Pfam" id="PF00135"/>
    </source>
</evidence>